<dbReference type="OrthoDB" id="654211at2759"/>
<keyword evidence="1" id="KW-0863">Zinc-finger</keyword>
<reference evidence="4" key="1">
    <citation type="submission" date="2020-05" db="EMBL/GenBank/DDBJ databases">
        <title>Mycena genomes resolve the evolution of fungal bioluminescence.</title>
        <authorList>
            <person name="Tsai I.J."/>
        </authorList>
    </citation>
    <scope>NUCLEOTIDE SEQUENCE</scope>
    <source>
        <strain evidence="4">160909Yilan</strain>
    </source>
</reference>
<dbReference type="EMBL" id="JACAZH010000014">
    <property type="protein sequence ID" value="KAF7351171.1"/>
    <property type="molecule type" value="Genomic_DNA"/>
</dbReference>
<evidence type="ECO:0000313" key="5">
    <source>
        <dbReference type="Proteomes" id="UP000623467"/>
    </source>
</evidence>
<organism evidence="4 5">
    <name type="scientific">Mycena sanguinolenta</name>
    <dbReference type="NCBI Taxonomy" id="230812"/>
    <lineage>
        <taxon>Eukaryota</taxon>
        <taxon>Fungi</taxon>
        <taxon>Dikarya</taxon>
        <taxon>Basidiomycota</taxon>
        <taxon>Agaricomycotina</taxon>
        <taxon>Agaricomycetes</taxon>
        <taxon>Agaricomycetidae</taxon>
        <taxon>Agaricales</taxon>
        <taxon>Marasmiineae</taxon>
        <taxon>Mycenaceae</taxon>
        <taxon>Mycena</taxon>
    </lineage>
</organism>
<feature type="region of interest" description="Disordered" evidence="2">
    <location>
        <begin position="205"/>
        <end position="259"/>
    </location>
</feature>
<evidence type="ECO:0000313" key="4">
    <source>
        <dbReference type="EMBL" id="KAF7351171.1"/>
    </source>
</evidence>
<feature type="compositionally biased region" description="Low complexity" evidence="2">
    <location>
        <begin position="205"/>
        <end position="219"/>
    </location>
</feature>
<dbReference type="InterPro" id="IPR013087">
    <property type="entry name" value="Znf_C2H2_type"/>
</dbReference>
<sequence>MSSRVDVAPPAQEDSDIDLYFAGNGKEESLSLWPLNDDPVLVYDPDSEPDGPNWNSDPSHFTLLWRTDTTTNIPRHTAFRIPGPLICTNLFGRTPAQAFANFPTKFDEFDSRPSSPTLSPVSAFDSPSSASDENSRGMRVIDLPDLVDDDVDELSLQLTDRMHLDSPVLPSPSFQLSEDDILPSTPLSPPTCDLLSVNSPFDGVSPSSTLVASSNASSTCAPSPSPGPFLMSSSSSPAHGSSASLPPEPYSPRMASQTPIPTPEVAEPGEHLIHGAALLLVAPESSYPLLVPPPNQIVLEEHPVEDVARHRAATRGLHTLKPEDPRSHKNSRSTKKPTKAVKRYPCTVPGCNESFTRLNDVLRHVKNAAIHKSERTAGPFCSKCGEELSRPDAARRHEAKGACKKRTITKPSTYALLPA</sequence>
<feature type="region of interest" description="Disordered" evidence="2">
    <location>
        <begin position="313"/>
        <end position="340"/>
    </location>
</feature>
<dbReference type="Proteomes" id="UP000623467">
    <property type="component" value="Unassembled WGS sequence"/>
</dbReference>
<dbReference type="AlphaFoldDB" id="A0A8H6Y392"/>
<evidence type="ECO:0000256" key="1">
    <source>
        <dbReference type="PROSITE-ProRule" id="PRU00042"/>
    </source>
</evidence>
<comment type="caution">
    <text evidence="4">The sequence shown here is derived from an EMBL/GenBank/DDBJ whole genome shotgun (WGS) entry which is preliminary data.</text>
</comment>
<evidence type="ECO:0000259" key="3">
    <source>
        <dbReference type="PROSITE" id="PS50157"/>
    </source>
</evidence>
<keyword evidence="5" id="KW-1185">Reference proteome</keyword>
<protein>
    <recommendedName>
        <fullName evidence="3">C2H2-type domain-containing protein</fullName>
    </recommendedName>
</protein>
<keyword evidence="1" id="KW-0862">Zinc</keyword>
<feature type="compositionally biased region" description="Low complexity" evidence="2">
    <location>
        <begin position="228"/>
        <end position="244"/>
    </location>
</feature>
<feature type="compositionally biased region" description="Polar residues" evidence="2">
    <location>
        <begin position="112"/>
        <end position="132"/>
    </location>
</feature>
<dbReference type="Gene3D" id="3.30.160.60">
    <property type="entry name" value="Classic Zinc Finger"/>
    <property type="match status" value="1"/>
</dbReference>
<accession>A0A8H6Y392</accession>
<keyword evidence="1" id="KW-0479">Metal-binding</keyword>
<dbReference type="GO" id="GO:0008270">
    <property type="term" value="F:zinc ion binding"/>
    <property type="evidence" value="ECO:0007669"/>
    <property type="project" value="UniProtKB-KW"/>
</dbReference>
<name>A0A8H6Y392_9AGAR</name>
<dbReference type="PROSITE" id="PS50157">
    <property type="entry name" value="ZINC_FINGER_C2H2_2"/>
    <property type="match status" value="1"/>
</dbReference>
<feature type="region of interest" description="Disordered" evidence="2">
    <location>
        <begin position="110"/>
        <end position="135"/>
    </location>
</feature>
<feature type="compositionally biased region" description="Basic residues" evidence="2">
    <location>
        <begin position="328"/>
        <end position="340"/>
    </location>
</feature>
<feature type="domain" description="C2H2-type" evidence="3">
    <location>
        <begin position="344"/>
        <end position="376"/>
    </location>
</feature>
<proteinExistence type="predicted"/>
<evidence type="ECO:0000256" key="2">
    <source>
        <dbReference type="SAM" id="MobiDB-lite"/>
    </source>
</evidence>
<gene>
    <name evidence="4" type="ORF">MSAN_01679800</name>
</gene>